<feature type="compositionally biased region" description="Basic and acidic residues" evidence="1">
    <location>
        <begin position="7"/>
        <end position="28"/>
    </location>
</feature>
<dbReference type="PANTHER" id="PTHR47160">
    <property type="entry name" value="PUTATIVE-RELATED"/>
    <property type="match status" value="1"/>
</dbReference>
<proteinExistence type="predicted"/>
<organism evidence="3 4">
    <name type="scientific">Aphis glycines</name>
    <name type="common">Soybean aphid</name>
    <dbReference type="NCBI Taxonomy" id="307491"/>
    <lineage>
        <taxon>Eukaryota</taxon>
        <taxon>Metazoa</taxon>
        <taxon>Ecdysozoa</taxon>
        <taxon>Arthropoda</taxon>
        <taxon>Hexapoda</taxon>
        <taxon>Insecta</taxon>
        <taxon>Pterygota</taxon>
        <taxon>Neoptera</taxon>
        <taxon>Paraneoptera</taxon>
        <taxon>Hemiptera</taxon>
        <taxon>Sternorrhyncha</taxon>
        <taxon>Aphidomorpha</taxon>
        <taxon>Aphidoidea</taxon>
        <taxon>Aphididae</taxon>
        <taxon>Aphidini</taxon>
        <taxon>Aphis</taxon>
        <taxon>Aphis</taxon>
    </lineage>
</organism>
<dbReference type="AlphaFoldDB" id="A0A6G0U5A1"/>
<keyword evidence="4" id="KW-1185">Reference proteome</keyword>
<dbReference type="Proteomes" id="UP000475862">
    <property type="component" value="Unassembled WGS sequence"/>
</dbReference>
<comment type="caution">
    <text evidence="3">The sequence shown here is derived from an EMBL/GenBank/DDBJ whole genome shotgun (WGS) entry which is preliminary data.</text>
</comment>
<evidence type="ECO:0000313" key="3">
    <source>
        <dbReference type="EMBL" id="KAE9543799.1"/>
    </source>
</evidence>
<dbReference type="EMBL" id="VYZN01000006">
    <property type="protein sequence ID" value="KAE9543799.1"/>
    <property type="molecule type" value="Genomic_DNA"/>
</dbReference>
<dbReference type="InterPro" id="IPR018289">
    <property type="entry name" value="MULE_transposase_dom"/>
</dbReference>
<evidence type="ECO:0000313" key="4">
    <source>
        <dbReference type="Proteomes" id="UP000475862"/>
    </source>
</evidence>
<name>A0A6G0U5A1_APHGL</name>
<feature type="non-terminal residue" evidence="3">
    <location>
        <position position="1"/>
    </location>
</feature>
<gene>
    <name evidence="3" type="ORF">AGLY_002029</name>
</gene>
<evidence type="ECO:0000256" key="1">
    <source>
        <dbReference type="SAM" id="MobiDB-lite"/>
    </source>
</evidence>
<sequence length="439" mass="51226">KKCPGRVHVEKGEVTKESKREHNHRPDRSKIEAKQAIENMKKIAKETELSSQVVLRYVERVIKYKNILIIITKSVASKLPGISSMKKTIQRIHQKEIMAPANPRTLDELVIPTEYKTTIDGKPFLLYDSNDEKSGKPRISIYSTEENLNLMTNCNNWYADGTFSSAPSIFYQLYTIHGIQYSNVLPFLFALLPNETEETYVRLFEKILNLKLELKPKTFMLDFELSAINAIKKVFPNTSLHGCFFHYSQALWKHIQDSGLAIKYREESNFALHIKKLNALSFVPPHLVINAYEAVLETEFYIENETLLSDFLDYFESTWIGKLCRNKKRRNPKFLIELWNCYNLVKYDIPKTNNSVEGWHNSFNSTLNALHHSIWRFIEALKKEEKLNRLKMHQFLAGTEPRQKLKKYKDTASRIKANCNDFENRNIHNFLKGIAQNLS</sequence>
<feature type="domain" description="MULE transposase" evidence="2">
    <location>
        <begin position="157"/>
        <end position="248"/>
    </location>
</feature>
<evidence type="ECO:0000259" key="2">
    <source>
        <dbReference type="Pfam" id="PF10551"/>
    </source>
</evidence>
<accession>A0A6G0U5A1</accession>
<feature type="region of interest" description="Disordered" evidence="1">
    <location>
        <begin position="1"/>
        <end position="28"/>
    </location>
</feature>
<dbReference type="Pfam" id="PF10551">
    <property type="entry name" value="MULE"/>
    <property type="match status" value="1"/>
</dbReference>
<dbReference type="PANTHER" id="PTHR47160:SF10">
    <property type="entry name" value="MULE TRANSPOSASE DOMAIN-CONTAINING PROTEIN"/>
    <property type="match status" value="1"/>
</dbReference>
<protein>
    <recommendedName>
        <fullName evidence="2">MULE transposase domain-containing protein</fullName>
    </recommendedName>
</protein>
<reference evidence="3 4" key="1">
    <citation type="submission" date="2019-08" db="EMBL/GenBank/DDBJ databases">
        <title>The genome of the soybean aphid Biotype 1, its phylome, world population structure and adaptation to the North American continent.</title>
        <authorList>
            <person name="Giordano R."/>
            <person name="Donthu R.K."/>
            <person name="Hernandez A.G."/>
            <person name="Wright C.L."/>
            <person name="Zimin A.V."/>
        </authorList>
    </citation>
    <scope>NUCLEOTIDE SEQUENCE [LARGE SCALE GENOMIC DNA]</scope>
    <source>
        <tissue evidence="3">Whole aphids</tissue>
    </source>
</reference>
<dbReference type="OrthoDB" id="10029846at2759"/>